<organism evidence="6 7">
    <name type="scientific">Conidiobolus coronatus (strain ATCC 28846 / CBS 209.66 / NRRL 28638)</name>
    <name type="common">Delacroixia coronata</name>
    <dbReference type="NCBI Taxonomy" id="796925"/>
    <lineage>
        <taxon>Eukaryota</taxon>
        <taxon>Fungi</taxon>
        <taxon>Fungi incertae sedis</taxon>
        <taxon>Zoopagomycota</taxon>
        <taxon>Entomophthoromycotina</taxon>
        <taxon>Entomophthoromycetes</taxon>
        <taxon>Entomophthorales</taxon>
        <taxon>Ancylistaceae</taxon>
        <taxon>Conidiobolus</taxon>
    </lineage>
</organism>
<keyword evidence="7" id="KW-1185">Reference proteome</keyword>
<reference evidence="6 7" key="1">
    <citation type="journal article" date="2015" name="Genome Biol. Evol.">
        <title>Phylogenomic analyses indicate that early fungi evolved digesting cell walls of algal ancestors of land plants.</title>
        <authorList>
            <person name="Chang Y."/>
            <person name="Wang S."/>
            <person name="Sekimoto S."/>
            <person name="Aerts A.L."/>
            <person name="Choi C."/>
            <person name="Clum A."/>
            <person name="LaButti K.M."/>
            <person name="Lindquist E.A."/>
            <person name="Yee Ngan C."/>
            <person name="Ohm R.A."/>
            <person name="Salamov A.A."/>
            <person name="Grigoriev I.V."/>
            <person name="Spatafora J.W."/>
            <person name="Berbee M.L."/>
        </authorList>
    </citation>
    <scope>NUCLEOTIDE SEQUENCE [LARGE SCALE GENOMIC DNA]</scope>
    <source>
        <strain evidence="6 7">NRRL 28638</strain>
    </source>
</reference>
<evidence type="ECO:0000256" key="3">
    <source>
        <dbReference type="ARBA" id="ARBA00023002"/>
    </source>
</evidence>
<dbReference type="PROSITE" id="PS51355">
    <property type="entry name" value="GLUTATHIONE_PEROXID_3"/>
    <property type="match status" value="1"/>
</dbReference>
<dbReference type="InterPro" id="IPR000889">
    <property type="entry name" value="Glutathione_peroxidase"/>
</dbReference>
<evidence type="ECO:0000256" key="5">
    <source>
        <dbReference type="RuleBase" id="RU000499"/>
    </source>
</evidence>
<accession>A0A137P5Z7</accession>
<evidence type="ECO:0000313" key="7">
    <source>
        <dbReference type="Proteomes" id="UP000070444"/>
    </source>
</evidence>
<dbReference type="Proteomes" id="UP000070444">
    <property type="component" value="Unassembled WGS sequence"/>
</dbReference>
<keyword evidence="3 5" id="KW-0560">Oxidoreductase</keyword>
<evidence type="ECO:0000256" key="4">
    <source>
        <dbReference type="PIRSR" id="PIRSR000303-1"/>
    </source>
</evidence>
<dbReference type="OrthoDB" id="446890at2759"/>
<dbReference type="PIRSF" id="PIRSF000303">
    <property type="entry name" value="Glutathion_perox"/>
    <property type="match status" value="1"/>
</dbReference>
<gene>
    <name evidence="6" type="ORF">CONCODRAFT_170732</name>
</gene>
<dbReference type="STRING" id="796925.A0A137P5Z7"/>
<dbReference type="PANTHER" id="PTHR11592:SF78">
    <property type="entry name" value="GLUTATHIONE PEROXIDASE"/>
    <property type="match status" value="1"/>
</dbReference>
<dbReference type="InterPro" id="IPR036249">
    <property type="entry name" value="Thioredoxin-like_sf"/>
</dbReference>
<sequence>MLSIYLNYFHSENQLERIYNFSLTDIEGNNFKLDKLQNKVILIVNSACECGHASQLGDLQKMYNKFRRKGLEIVLLPSDEFNQELETNREINEFLKTEYKVEFPIMSKISLSGKEANPLITYLISELPHPKDAKNNKIKWNFEKFLINRSGKLVKRYASYEKLNEVVKDIEDLL</sequence>
<dbReference type="SUPFAM" id="SSF52833">
    <property type="entry name" value="Thioredoxin-like"/>
    <property type="match status" value="1"/>
</dbReference>
<dbReference type="OMA" id="INESIMN"/>
<name>A0A137P5Z7_CONC2</name>
<dbReference type="EMBL" id="KQ964502">
    <property type="protein sequence ID" value="KXN70428.1"/>
    <property type="molecule type" value="Genomic_DNA"/>
</dbReference>
<evidence type="ECO:0000313" key="6">
    <source>
        <dbReference type="EMBL" id="KXN70428.1"/>
    </source>
</evidence>
<dbReference type="GO" id="GO:0004601">
    <property type="term" value="F:peroxidase activity"/>
    <property type="evidence" value="ECO:0007669"/>
    <property type="project" value="UniProtKB-KW"/>
</dbReference>
<dbReference type="AlphaFoldDB" id="A0A137P5Z7"/>
<protein>
    <recommendedName>
        <fullName evidence="5">Glutathione peroxidase</fullName>
    </recommendedName>
</protein>
<keyword evidence="2 5" id="KW-0575">Peroxidase</keyword>
<dbReference type="CDD" id="cd00340">
    <property type="entry name" value="GSH_Peroxidase"/>
    <property type="match status" value="1"/>
</dbReference>
<dbReference type="Pfam" id="PF00255">
    <property type="entry name" value="GSHPx"/>
    <property type="match status" value="1"/>
</dbReference>
<feature type="active site" evidence="4">
    <location>
        <position position="50"/>
    </location>
</feature>
<dbReference type="GO" id="GO:0034599">
    <property type="term" value="P:cellular response to oxidative stress"/>
    <property type="evidence" value="ECO:0007669"/>
    <property type="project" value="TreeGrafter"/>
</dbReference>
<evidence type="ECO:0000256" key="1">
    <source>
        <dbReference type="ARBA" id="ARBA00006926"/>
    </source>
</evidence>
<comment type="similarity">
    <text evidence="1 5">Belongs to the glutathione peroxidase family.</text>
</comment>
<evidence type="ECO:0000256" key="2">
    <source>
        <dbReference type="ARBA" id="ARBA00022559"/>
    </source>
</evidence>
<dbReference type="Gene3D" id="3.40.30.10">
    <property type="entry name" value="Glutaredoxin"/>
    <property type="match status" value="1"/>
</dbReference>
<proteinExistence type="inferred from homology"/>
<dbReference type="PRINTS" id="PR01011">
    <property type="entry name" value="GLUTPROXDASE"/>
</dbReference>
<dbReference type="PANTHER" id="PTHR11592">
    <property type="entry name" value="GLUTATHIONE PEROXIDASE"/>
    <property type="match status" value="1"/>
</dbReference>